<evidence type="ECO:0000256" key="1">
    <source>
        <dbReference type="SAM" id="MobiDB-lite"/>
    </source>
</evidence>
<dbReference type="Proteomes" id="UP000663846">
    <property type="component" value="Unassembled WGS sequence"/>
</dbReference>
<sequence>MMPGAPSTYYQGRDQGSGTCHAAPEYMTPQYFQWMVDLTGTTQQQAANTLRHTKHYVYYYVVPVAPLVSYPHQAHPILLVPSWPIPPSNESSPKSRPTRSEILRLGCISVGPRRCAISHSSPSPYDAEPSQIKNTPHNHTRAHHIDIHDELPKSKRTHFQAQYTYAQTHYAYNQVSTEPERTLTPKEFVQEL</sequence>
<evidence type="ECO:0000313" key="2">
    <source>
        <dbReference type="EMBL" id="CAE6378356.1"/>
    </source>
</evidence>
<comment type="caution">
    <text evidence="2">The sequence shown here is derived from an EMBL/GenBank/DDBJ whole genome shotgun (WGS) entry which is preliminary data.</text>
</comment>
<evidence type="ECO:0000313" key="3">
    <source>
        <dbReference type="Proteomes" id="UP000663846"/>
    </source>
</evidence>
<dbReference type="EMBL" id="CAJMWS010000207">
    <property type="protein sequence ID" value="CAE6378356.1"/>
    <property type="molecule type" value="Genomic_DNA"/>
</dbReference>
<organism evidence="2 3">
    <name type="scientific">Rhizoctonia solani</name>
    <dbReference type="NCBI Taxonomy" id="456999"/>
    <lineage>
        <taxon>Eukaryota</taxon>
        <taxon>Fungi</taxon>
        <taxon>Dikarya</taxon>
        <taxon>Basidiomycota</taxon>
        <taxon>Agaricomycotina</taxon>
        <taxon>Agaricomycetes</taxon>
        <taxon>Cantharellales</taxon>
        <taxon>Ceratobasidiaceae</taxon>
        <taxon>Rhizoctonia</taxon>
    </lineage>
</organism>
<reference evidence="2" key="1">
    <citation type="submission" date="2021-01" db="EMBL/GenBank/DDBJ databases">
        <authorList>
            <person name="Kaushik A."/>
        </authorList>
    </citation>
    <scope>NUCLEOTIDE SEQUENCE</scope>
    <source>
        <strain evidence="2">AG1-1C</strain>
    </source>
</reference>
<proteinExistence type="predicted"/>
<accession>A0A8H3A4Q9</accession>
<gene>
    <name evidence="2" type="ORF">RDB_LOCUS31977</name>
</gene>
<dbReference type="AlphaFoldDB" id="A0A8H3A4Q9"/>
<name>A0A8H3A4Q9_9AGAM</name>
<feature type="region of interest" description="Disordered" evidence="1">
    <location>
        <begin position="118"/>
        <end position="142"/>
    </location>
</feature>
<protein>
    <submittedName>
        <fullName evidence="2">Uncharacterized protein</fullName>
    </submittedName>
</protein>